<keyword evidence="5" id="KW-1185">Reference proteome</keyword>
<feature type="compositionally biased region" description="Basic and acidic residues" evidence="3">
    <location>
        <begin position="438"/>
        <end position="453"/>
    </location>
</feature>
<dbReference type="GO" id="GO:0006334">
    <property type="term" value="P:nucleosome assembly"/>
    <property type="evidence" value="ECO:0007669"/>
    <property type="project" value="TreeGrafter"/>
</dbReference>
<dbReference type="PANTHER" id="PTHR22691:SF8">
    <property type="entry name" value="PROTEIN SPT2 HOMOLOG"/>
    <property type="match status" value="1"/>
</dbReference>
<feature type="compositionally biased region" description="Basic and acidic residues" evidence="3">
    <location>
        <begin position="288"/>
        <end position="309"/>
    </location>
</feature>
<proteinExistence type="inferred from homology"/>
<evidence type="ECO:0000256" key="3">
    <source>
        <dbReference type="SAM" id="MobiDB-lite"/>
    </source>
</evidence>
<evidence type="ECO:0000256" key="2">
    <source>
        <dbReference type="ARBA" id="ARBA00023054"/>
    </source>
</evidence>
<feature type="compositionally biased region" description="Acidic residues" evidence="3">
    <location>
        <begin position="385"/>
        <end position="405"/>
    </location>
</feature>
<accession>A0A4P9Y746</accession>
<dbReference type="Proteomes" id="UP000267251">
    <property type="component" value="Unassembled WGS sequence"/>
</dbReference>
<feature type="compositionally biased region" description="Basic and acidic residues" evidence="3">
    <location>
        <begin position="31"/>
        <end position="100"/>
    </location>
</feature>
<dbReference type="PANTHER" id="PTHR22691">
    <property type="entry name" value="YEAST SPT2-RELATED"/>
    <property type="match status" value="1"/>
</dbReference>
<protein>
    <submittedName>
        <fullName evidence="4">SPT2 chromatin protein-domain-containing protein</fullName>
    </submittedName>
</protein>
<comment type="similarity">
    <text evidence="1">Belongs to the SPT2 family.</text>
</comment>
<feature type="compositionally biased region" description="Basic and acidic residues" evidence="3">
    <location>
        <begin position="133"/>
        <end position="145"/>
    </location>
</feature>
<dbReference type="OrthoDB" id="10664715at2759"/>
<dbReference type="EMBL" id="KZ987822">
    <property type="protein sequence ID" value="RKP14534.1"/>
    <property type="molecule type" value="Genomic_DNA"/>
</dbReference>
<dbReference type="Pfam" id="PF08243">
    <property type="entry name" value="SPT2"/>
    <property type="match status" value="1"/>
</dbReference>
<feature type="compositionally biased region" description="Polar residues" evidence="3">
    <location>
        <begin position="150"/>
        <end position="161"/>
    </location>
</feature>
<feature type="region of interest" description="Disordered" evidence="3">
    <location>
        <begin position="31"/>
        <end position="166"/>
    </location>
</feature>
<evidence type="ECO:0000313" key="5">
    <source>
        <dbReference type="Proteomes" id="UP000267251"/>
    </source>
</evidence>
<dbReference type="SMART" id="SM00784">
    <property type="entry name" value="SPT2"/>
    <property type="match status" value="1"/>
</dbReference>
<dbReference type="GO" id="GO:0006360">
    <property type="term" value="P:transcription by RNA polymerase I"/>
    <property type="evidence" value="ECO:0007669"/>
    <property type="project" value="TreeGrafter"/>
</dbReference>
<reference evidence="5" key="1">
    <citation type="journal article" date="2018" name="Nat. Microbiol.">
        <title>Leveraging single-cell genomics to expand the fungal tree of life.</title>
        <authorList>
            <person name="Ahrendt S.R."/>
            <person name="Quandt C.A."/>
            <person name="Ciobanu D."/>
            <person name="Clum A."/>
            <person name="Salamov A."/>
            <person name="Andreopoulos B."/>
            <person name="Cheng J.F."/>
            <person name="Woyke T."/>
            <person name="Pelin A."/>
            <person name="Henrissat B."/>
            <person name="Reynolds N.K."/>
            <person name="Benny G.L."/>
            <person name="Smith M.E."/>
            <person name="James T.Y."/>
            <person name="Grigoriev I.V."/>
        </authorList>
    </citation>
    <scope>NUCLEOTIDE SEQUENCE [LARGE SCALE GENOMIC DNA]</scope>
</reference>
<sequence>MNLSFEALMAQAEQNTKEAEDRLCRIRKEERAAQERAREQARREEEMEKKDELRKREHREQQLKKEQLSKQRAERAAKVAEIRQRREEEEARRVEVDRRARSAKYLSGGLASLLPPPVSRGKSKASATTGRRSNPERKMGSKMRVEPNVSLASHLTLTPVSQRRRDTRTVAQLMDERIEAMQGRGTNKSAAFLALEASLRPQSSEVSKKSTEEKKAVEARRIAEAKRAAEARRGSKPSPWAPKPGSEANRREKLQGSSSPLPPPPSLPPKDRRKHTSSNNGLIPVNQRPRDKRSVADLMDERRQRRLDQDDQGGEVRQGKGVNQDRAGPIRPGQFRQSQLTLPQRSTSSQSRSPFPPRPSSSQSRTSSFPNRQRPSYPSRHADRYDDEEEEEEDGFIDDEEDDPTELSKVIGQLFGKRYQQSHYDDSDDDMEATAADVHQEEAFSSRLARKEDQEEDRLEQERLRERERRLKRRRL</sequence>
<feature type="region of interest" description="Disordered" evidence="3">
    <location>
        <begin position="197"/>
        <end position="476"/>
    </location>
</feature>
<feature type="compositionally biased region" description="Basic and acidic residues" evidence="3">
    <location>
        <begin position="206"/>
        <end position="233"/>
    </location>
</feature>
<feature type="compositionally biased region" description="Low complexity" evidence="3">
    <location>
        <begin position="360"/>
        <end position="370"/>
    </location>
</feature>
<evidence type="ECO:0000313" key="4">
    <source>
        <dbReference type="EMBL" id="RKP14534.1"/>
    </source>
</evidence>
<organism evidence="4 5">
    <name type="scientific">Piptocephalis cylindrospora</name>
    <dbReference type="NCBI Taxonomy" id="1907219"/>
    <lineage>
        <taxon>Eukaryota</taxon>
        <taxon>Fungi</taxon>
        <taxon>Fungi incertae sedis</taxon>
        <taxon>Zoopagomycota</taxon>
        <taxon>Zoopagomycotina</taxon>
        <taxon>Zoopagomycetes</taxon>
        <taxon>Zoopagales</taxon>
        <taxon>Piptocephalidaceae</taxon>
        <taxon>Piptocephalis</taxon>
    </lineage>
</organism>
<feature type="compositionally biased region" description="Basic and acidic residues" evidence="3">
    <location>
        <begin position="460"/>
        <end position="469"/>
    </location>
</feature>
<feature type="region of interest" description="Disordered" evidence="3">
    <location>
        <begin position="1"/>
        <end position="20"/>
    </location>
</feature>
<name>A0A4P9Y746_9FUNG</name>
<dbReference type="AlphaFoldDB" id="A0A4P9Y746"/>
<gene>
    <name evidence="4" type="ORF">BJ684DRAFT_19068</name>
</gene>
<keyword evidence="2" id="KW-0175">Coiled coil</keyword>
<dbReference type="GO" id="GO:0005730">
    <property type="term" value="C:nucleolus"/>
    <property type="evidence" value="ECO:0007669"/>
    <property type="project" value="TreeGrafter"/>
</dbReference>
<evidence type="ECO:0000256" key="1">
    <source>
        <dbReference type="ARBA" id="ARBA00006461"/>
    </source>
</evidence>
<dbReference type="GO" id="GO:0003677">
    <property type="term" value="F:DNA binding"/>
    <property type="evidence" value="ECO:0007669"/>
    <property type="project" value="TreeGrafter"/>
</dbReference>
<feature type="compositionally biased region" description="Low complexity" evidence="3">
    <location>
        <begin position="337"/>
        <end position="353"/>
    </location>
</feature>
<dbReference type="GO" id="GO:0042393">
    <property type="term" value="F:histone binding"/>
    <property type="evidence" value="ECO:0007669"/>
    <property type="project" value="TreeGrafter"/>
</dbReference>
<dbReference type="InterPro" id="IPR013256">
    <property type="entry name" value="Chromatin_SPT2"/>
</dbReference>